<sequence>MSRPLPSNHSSGRGNFVRVNGKIRAREVRVIGIDGKQIGILPLGEALTLARQHGVDLVEVAPNADPPVCRLIDYGKFRYEQAKREKEARKHQHANKVKEIQLSPKIDPHDLGVKAMHAIDFLCDEMKVKVALRFRGREMAHTEFGFQVVQKFLEKIAPWGHPDFEPKLNGRNIVVVVSPLPRHKRAKHPREAEAQATPTAGSPPTSKPAQETTTGAGGATAPATPSGGAAETTPTESRPDTGFGNNPFSELDLNRA</sequence>
<dbReference type="GO" id="GO:0016020">
    <property type="term" value="C:membrane"/>
    <property type="evidence" value="ECO:0007669"/>
    <property type="project" value="TreeGrafter"/>
</dbReference>
<keyword evidence="3 4" id="KW-0648">Protein biosynthesis</keyword>
<comment type="subunit">
    <text evidence="4 6">Monomer.</text>
</comment>
<dbReference type="Gene3D" id="3.10.20.80">
    <property type="entry name" value="Translation initiation factor 3 (IF-3), N-terminal domain"/>
    <property type="match status" value="1"/>
</dbReference>
<dbReference type="EMBL" id="JAAKYA010000053">
    <property type="protein sequence ID" value="NGO39484.1"/>
    <property type="molecule type" value="Genomic_DNA"/>
</dbReference>
<accession>A0A6M1RVV7</accession>
<dbReference type="NCBIfam" id="TIGR00168">
    <property type="entry name" value="infC"/>
    <property type="match status" value="1"/>
</dbReference>
<evidence type="ECO:0000256" key="3">
    <source>
        <dbReference type="ARBA" id="ARBA00022917"/>
    </source>
</evidence>
<feature type="compositionally biased region" description="Low complexity" evidence="7">
    <location>
        <begin position="208"/>
        <end position="235"/>
    </location>
</feature>
<name>A0A6M1RVV7_9BACT</name>
<dbReference type="InterPro" id="IPR036788">
    <property type="entry name" value="T_IF-3_C_sf"/>
</dbReference>
<reference evidence="10 11" key="1">
    <citation type="submission" date="2020-02" db="EMBL/GenBank/DDBJ databases">
        <title>Draft genome sequence of Limisphaera ngatamarikiensis NGM72.4T, a thermophilic Verrucomicrobia grouped in subdivision 3.</title>
        <authorList>
            <person name="Carere C.R."/>
            <person name="Steen J."/>
            <person name="Hugenholtz P."/>
            <person name="Stott M.B."/>
        </authorList>
    </citation>
    <scope>NUCLEOTIDE SEQUENCE [LARGE SCALE GENOMIC DNA]</scope>
    <source>
        <strain evidence="10 11">NGM72.4</strain>
    </source>
</reference>
<dbReference type="InterPro" id="IPR019815">
    <property type="entry name" value="Translation_initiation_fac_3_C"/>
</dbReference>
<dbReference type="GO" id="GO:0003743">
    <property type="term" value="F:translation initiation factor activity"/>
    <property type="evidence" value="ECO:0007669"/>
    <property type="project" value="UniProtKB-UniRule"/>
</dbReference>
<dbReference type="Gene3D" id="3.30.110.10">
    <property type="entry name" value="Translation initiation factor 3 (IF-3), C-terminal domain"/>
    <property type="match status" value="1"/>
</dbReference>
<evidence type="ECO:0000256" key="7">
    <source>
        <dbReference type="SAM" id="MobiDB-lite"/>
    </source>
</evidence>
<dbReference type="SUPFAM" id="SSF55200">
    <property type="entry name" value="Translation initiation factor IF3, C-terminal domain"/>
    <property type="match status" value="1"/>
</dbReference>
<protein>
    <recommendedName>
        <fullName evidence="4 5">Translation initiation factor IF-3</fullName>
    </recommendedName>
</protein>
<dbReference type="InterPro" id="IPR001288">
    <property type="entry name" value="Translation_initiation_fac_3"/>
</dbReference>
<evidence type="ECO:0000259" key="8">
    <source>
        <dbReference type="Pfam" id="PF00707"/>
    </source>
</evidence>
<evidence type="ECO:0000259" key="9">
    <source>
        <dbReference type="Pfam" id="PF05198"/>
    </source>
</evidence>
<dbReference type="FunFam" id="3.10.20.80:FF:000001">
    <property type="entry name" value="Translation initiation factor IF-3"/>
    <property type="match status" value="1"/>
</dbReference>
<evidence type="ECO:0000313" key="11">
    <source>
        <dbReference type="Proteomes" id="UP000477311"/>
    </source>
</evidence>
<dbReference type="PROSITE" id="PS00938">
    <property type="entry name" value="IF3"/>
    <property type="match status" value="1"/>
</dbReference>
<evidence type="ECO:0000256" key="5">
    <source>
        <dbReference type="NCBIfam" id="TIGR00168"/>
    </source>
</evidence>
<feature type="domain" description="Translation initiation factor 3 C-terminal" evidence="8">
    <location>
        <begin position="96"/>
        <end position="179"/>
    </location>
</feature>
<evidence type="ECO:0000256" key="2">
    <source>
        <dbReference type="ARBA" id="ARBA00022540"/>
    </source>
</evidence>
<dbReference type="AlphaFoldDB" id="A0A6M1RVV7"/>
<proteinExistence type="inferred from homology"/>
<dbReference type="SUPFAM" id="SSF54364">
    <property type="entry name" value="Translation initiation factor IF3, N-terminal domain"/>
    <property type="match status" value="1"/>
</dbReference>
<dbReference type="PANTHER" id="PTHR10938">
    <property type="entry name" value="TRANSLATION INITIATION FACTOR IF-3"/>
    <property type="match status" value="1"/>
</dbReference>
<comment type="function">
    <text evidence="4 6">IF-3 binds to the 30S ribosomal subunit and shifts the equilibrium between 70S ribosomes and their 50S and 30S subunits in favor of the free subunits, thus enhancing the availability of 30S subunits on which protein synthesis initiation begins.</text>
</comment>
<dbReference type="PANTHER" id="PTHR10938:SF0">
    <property type="entry name" value="TRANSLATION INITIATION FACTOR IF-3, MITOCHONDRIAL"/>
    <property type="match status" value="1"/>
</dbReference>
<dbReference type="HAMAP" id="MF_00080">
    <property type="entry name" value="IF_3"/>
    <property type="match status" value="1"/>
</dbReference>
<keyword evidence="4" id="KW-0963">Cytoplasm</keyword>
<dbReference type="GO" id="GO:0032790">
    <property type="term" value="P:ribosome disassembly"/>
    <property type="evidence" value="ECO:0007669"/>
    <property type="project" value="TreeGrafter"/>
</dbReference>
<dbReference type="Proteomes" id="UP000477311">
    <property type="component" value="Unassembled WGS sequence"/>
</dbReference>
<evidence type="ECO:0000313" key="10">
    <source>
        <dbReference type="EMBL" id="NGO39484.1"/>
    </source>
</evidence>
<evidence type="ECO:0000256" key="1">
    <source>
        <dbReference type="ARBA" id="ARBA00005439"/>
    </source>
</evidence>
<dbReference type="InterPro" id="IPR019814">
    <property type="entry name" value="Translation_initiation_fac_3_N"/>
</dbReference>
<keyword evidence="11" id="KW-1185">Reference proteome</keyword>
<dbReference type="InterPro" id="IPR019813">
    <property type="entry name" value="Translation_initiation_fac3_CS"/>
</dbReference>
<feature type="domain" description="Translation initiation factor 3 N-terminal" evidence="9">
    <location>
        <begin position="19"/>
        <end position="88"/>
    </location>
</feature>
<comment type="caution">
    <text evidence="10">The sequence shown here is derived from an EMBL/GenBank/DDBJ whole genome shotgun (WGS) entry which is preliminary data.</text>
</comment>
<evidence type="ECO:0000256" key="6">
    <source>
        <dbReference type="RuleBase" id="RU000646"/>
    </source>
</evidence>
<dbReference type="GO" id="GO:0043022">
    <property type="term" value="F:ribosome binding"/>
    <property type="evidence" value="ECO:0007669"/>
    <property type="project" value="TreeGrafter"/>
</dbReference>
<dbReference type="RefSeq" id="WP_165107524.1">
    <property type="nucleotide sequence ID" value="NZ_JAAKYA010000053.1"/>
</dbReference>
<evidence type="ECO:0000256" key="4">
    <source>
        <dbReference type="HAMAP-Rule" id="MF_00080"/>
    </source>
</evidence>
<dbReference type="GO" id="GO:0005829">
    <property type="term" value="C:cytosol"/>
    <property type="evidence" value="ECO:0007669"/>
    <property type="project" value="TreeGrafter"/>
</dbReference>
<dbReference type="Pfam" id="PF00707">
    <property type="entry name" value="IF3_C"/>
    <property type="match status" value="1"/>
</dbReference>
<comment type="similarity">
    <text evidence="1 4 6">Belongs to the IF-3 family.</text>
</comment>
<comment type="subcellular location">
    <subcellularLocation>
        <location evidence="4 6">Cytoplasm</location>
    </subcellularLocation>
</comment>
<keyword evidence="2 4" id="KW-0396">Initiation factor</keyword>
<feature type="region of interest" description="Disordered" evidence="7">
    <location>
        <begin position="180"/>
        <end position="256"/>
    </location>
</feature>
<organism evidence="10 11">
    <name type="scientific">Limisphaera ngatamarikiensis</name>
    <dbReference type="NCBI Taxonomy" id="1324935"/>
    <lineage>
        <taxon>Bacteria</taxon>
        <taxon>Pseudomonadati</taxon>
        <taxon>Verrucomicrobiota</taxon>
        <taxon>Verrucomicrobiia</taxon>
        <taxon>Limisphaerales</taxon>
        <taxon>Limisphaeraceae</taxon>
        <taxon>Limisphaera</taxon>
    </lineage>
</organism>
<gene>
    <name evidence="4" type="primary">infC</name>
    <name evidence="10" type="ORF">G4L39_08760</name>
</gene>
<dbReference type="Pfam" id="PF05198">
    <property type="entry name" value="IF3_N"/>
    <property type="match status" value="1"/>
</dbReference>
<dbReference type="InterPro" id="IPR036787">
    <property type="entry name" value="T_IF-3_N_sf"/>
</dbReference>